<keyword evidence="1" id="KW-0282">Flagellum</keyword>
<gene>
    <name evidence="1" type="ORF">PSJ8397_01478</name>
</gene>
<dbReference type="RefSeq" id="WP_085863913.1">
    <property type="nucleotide sequence ID" value="NZ_FWFT01000002.1"/>
</dbReference>
<dbReference type="EMBL" id="FWFT01000002">
    <property type="protein sequence ID" value="SLN31765.1"/>
    <property type="molecule type" value="Genomic_DNA"/>
</dbReference>
<dbReference type="NCBIfam" id="NF009435">
    <property type="entry name" value="PRK12794.1"/>
    <property type="match status" value="1"/>
</dbReference>
<proteinExistence type="predicted"/>
<reference evidence="1 2" key="1">
    <citation type="submission" date="2017-03" db="EMBL/GenBank/DDBJ databases">
        <authorList>
            <person name="Afonso C.L."/>
            <person name="Miller P.J."/>
            <person name="Scott M.A."/>
            <person name="Spackman E."/>
            <person name="Goraichik I."/>
            <person name="Dimitrov K.M."/>
            <person name="Suarez D.L."/>
            <person name="Swayne D.E."/>
        </authorList>
    </citation>
    <scope>NUCLEOTIDE SEQUENCE [LARGE SCALE GENOMIC DNA]</scope>
    <source>
        <strain evidence="1 2">CECT 8397</strain>
    </source>
</reference>
<dbReference type="GO" id="GO:0044781">
    <property type="term" value="P:bacterial-type flagellum organization"/>
    <property type="evidence" value="ECO:0007669"/>
    <property type="project" value="InterPro"/>
</dbReference>
<evidence type="ECO:0000313" key="1">
    <source>
        <dbReference type="EMBL" id="SLN31765.1"/>
    </source>
</evidence>
<organism evidence="1 2">
    <name type="scientific">Pseudooctadecabacter jejudonensis</name>
    <dbReference type="NCBI Taxonomy" id="1391910"/>
    <lineage>
        <taxon>Bacteria</taxon>
        <taxon>Pseudomonadati</taxon>
        <taxon>Pseudomonadota</taxon>
        <taxon>Alphaproteobacteria</taxon>
        <taxon>Rhodobacterales</taxon>
        <taxon>Paracoccaceae</taxon>
        <taxon>Pseudooctadecabacter</taxon>
    </lineage>
</organism>
<evidence type="ECO:0000313" key="2">
    <source>
        <dbReference type="Proteomes" id="UP000193623"/>
    </source>
</evidence>
<dbReference type="Proteomes" id="UP000193623">
    <property type="component" value="Unassembled WGS sequence"/>
</dbReference>
<sequence length="124" mass="13835">MNIIDQARQAYAPKTTVLRTGRSIEHQLFSDVTVRLKEANAKKKTDFATFAEAVHANRAVWTHLASQVAEDENALSTDLRARIFYLAEFTAFHSAKILQNSADIAPLIEINTAMMRGLSARDDT</sequence>
<keyword evidence="2" id="KW-1185">Reference proteome</keyword>
<dbReference type="InterPro" id="IPR010845">
    <property type="entry name" value="FlaF"/>
</dbReference>
<dbReference type="Pfam" id="PF07309">
    <property type="entry name" value="FlaF"/>
    <property type="match status" value="1"/>
</dbReference>
<name>A0A1Y5S3C8_9RHOB</name>
<keyword evidence="1" id="KW-0966">Cell projection</keyword>
<keyword evidence="1" id="KW-0969">Cilium</keyword>
<dbReference type="AlphaFoldDB" id="A0A1Y5S3C8"/>
<accession>A0A1Y5S3C8</accession>
<protein>
    <submittedName>
        <fullName evidence="1">Flagellar biosynthesis regulatory protein FlaF</fullName>
    </submittedName>
</protein>
<dbReference type="OrthoDB" id="9808944at2"/>